<dbReference type="KEGG" id="smaa:IT774_15885"/>
<evidence type="ECO:0000256" key="6">
    <source>
        <dbReference type="ARBA" id="ARBA00025483"/>
    </source>
</evidence>
<dbReference type="SUPFAM" id="SSF53098">
    <property type="entry name" value="Ribonuclease H-like"/>
    <property type="match status" value="1"/>
</dbReference>
<evidence type="ECO:0000313" key="12">
    <source>
        <dbReference type="Proteomes" id="UP000595095"/>
    </source>
</evidence>
<evidence type="ECO:0000313" key="11">
    <source>
        <dbReference type="EMBL" id="QPG05549.1"/>
    </source>
</evidence>
<comment type="function">
    <text evidence="6">DNA polymerase III is a complex, multichain enzyme responsible for most of the replicative synthesis in bacteria. The epsilon subunit contain the editing function and is a proofreading 3'-5' exonuclease.</text>
</comment>
<dbReference type="Pfam" id="PF21315">
    <property type="entry name" value="FAN1_HTH"/>
    <property type="match status" value="1"/>
</dbReference>
<comment type="cofactor">
    <cofactor evidence="1">
        <name>Mg(2+)</name>
        <dbReference type="ChEBI" id="CHEBI:18420"/>
    </cofactor>
</comment>
<protein>
    <recommendedName>
        <fullName evidence="2">DNA-directed DNA polymerase</fullName>
        <ecNumber evidence="2">2.7.7.7</ecNumber>
    </recommendedName>
</protein>
<reference evidence="11 12" key="1">
    <citation type="submission" date="2020-11" db="EMBL/GenBank/DDBJ databases">
        <title>Complete genome sequence for Salinimonas sp. strain G2-b.</title>
        <authorList>
            <person name="Park S.-J."/>
        </authorList>
    </citation>
    <scope>NUCLEOTIDE SEQUENCE [LARGE SCALE GENOMIC DNA]</scope>
    <source>
        <strain evidence="11 12">G2-b</strain>
    </source>
</reference>
<dbReference type="GO" id="GO:0008408">
    <property type="term" value="F:3'-5' exonuclease activity"/>
    <property type="evidence" value="ECO:0007669"/>
    <property type="project" value="TreeGrafter"/>
</dbReference>
<accession>A0A7S9DX32</accession>
<dbReference type="AlphaFoldDB" id="A0A7S9DX32"/>
<evidence type="ECO:0000256" key="5">
    <source>
        <dbReference type="ARBA" id="ARBA00022839"/>
    </source>
</evidence>
<dbReference type="SMART" id="SM00990">
    <property type="entry name" value="VRR_NUC"/>
    <property type="match status" value="1"/>
</dbReference>
<dbReference type="NCBIfam" id="TIGR00573">
    <property type="entry name" value="dnaq"/>
    <property type="match status" value="1"/>
</dbReference>
<sequence length="712" mass="82054">MRKELPERYYLDHFHEFLSFFDAQSQALLDQETQRFIDDFRALAMPQQCIVARAANRKYAIINRSHFDYPEIPEPQQQLDTLIAQGWFGPVTGVDLQDFAGTVTKNDLLAYLAEYPITQKYTTLKKTELVNLLFAQIEDYGWPQNLPQTNYLLKTFEPALRYLLFLYFGHSKGRLNQFSMRDLGIMRTRTDATVVQARFSDIEQARLGFEYAVALEKLPYTTQAQRLNAASASIPELYDPVALDYAQRYLHKLGVRLLETDRAAGLSVLAQAPGDESKEKWLRECYKDGDKEAVKTGLEQIIDNPPSDSLLAFAEDFYARKYHKKRTSEVTDMLRNASTTLQLDISQNQSVEQGVVAWYKRHDQLAWRTENRTWRTLFGLTFWPVLFEMDTLVTEFDRRPQALKFNTFYQTFGPQIDAILARFESPQAWILHLTKMASAHYGKVNSVFMWRRNQLDTVQVLLEHAPLESIKDMLLMMCKDFASLKDGFPDIMVYDGETLRFEEIKAPGDVLRRNQLIAIKRLQEAGFTVQITQVEWFHDPMQPYVVVDIETTGGNNGYHRITEVGMVKMVAGEIIDTWQSLFNPRRHIPSNITRLTGISNEMVADAPLFGERAQEIAEFTEDCVFVAHNVNFDYGFIRQEFARLEQSFRRPKLCTVVQMRRACPGLRSYSLAALTDHFGIAMEQHHRALSDARAAAQLLTIIHEKTSSVAVN</sequence>
<dbReference type="GO" id="GO:0045004">
    <property type="term" value="P:DNA replication proofreading"/>
    <property type="evidence" value="ECO:0007669"/>
    <property type="project" value="TreeGrafter"/>
</dbReference>
<dbReference type="Gene3D" id="3.40.1350.10">
    <property type="match status" value="1"/>
</dbReference>
<dbReference type="GO" id="GO:0003677">
    <property type="term" value="F:DNA binding"/>
    <property type="evidence" value="ECO:0007669"/>
    <property type="project" value="InterPro"/>
</dbReference>
<evidence type="ECO:0000256" key="8">
    <source>
        <dbReference type="ARBA" id="ARBA00049244"/>
    </source>
</evidence>
<evidence type="ECO:0000256" key="4">
    <source>
        <dbReference type="ARBA" id="ARBA00022801"/>
    </source>
</evidence>
<feature type="domain" description="Exonuclease" evidence="9">
    <location>
        <begin position="543"/>
        <end position="708"/>
    </location>
</feature>
<dbReference type="PANTHER" id="PTHR30231:SF41">
    <property type="entry name" value="DNA POLYMERASE III SUBUNIT EPSILON"/>
    <property type="match status" value="1"/>
</dbReference>
<evidence type="ECO:0000256" key="7">
    <source>
        <dbReference type="ARBA" id="ARBA00026073"/>
    </source>
</evidence>
<dbReference type="GO" id="GO:0005829">
    <property type="term" value="C:cytosol"/>
    <property type="evidence" value="ECO:0007669"/>
    <property type="project" value="TreeGrafter"/>
</dbReference>
<organism evidence="11 12">
    <name type="scientific">Salinimonas marina</name>
    <dbReference type="NCBI Taxonomy" id="2785918"/>
    <lineage>
        <taxon>Bacteria</taxon>
        <taxon>Pseudomonadati</taxon>
        <taxon>Pseudomonadota</taxon>
        <taxon>Gammaproteobacteria</taxon>
        <taxon>Alteromonadales</taxon>
        <taxon>Alteromonadaceae</taxon>
        <taxon>Alteromonas/Salinimonas group</taxon>
        <taxon>Salinimonas</taxon>
    </lineage>
</organism>
<keyword evidence="3" id="KW-0540">Nuclease</keyword>
<feature type="domain" description="VRR-NUC" evidence="10">
    <location>
        <begin position="439"/>
        <end position="536"/>
    </location>
</feature>
<dbReference type="CDD" id="cd06127">
    <property type="entry name" value="DEDDh"/>
    <property type="match status" value="1"/>
</dbReference>
<dbReference type="EC" id="2.7.7.7" evidence="2"/>
<dbReference type="FunFam" id="3.30.420.10:FF:000045">
    <property type="entry name" value="3'-5' exonuclease DinG"/>
    <property type="match status" value="1"/>
</dbReference>
<evidence type="ECO:0000259" key="10">
    <source>
        <dbReference type="SMART" id="SM00990"/>
    </source>
</evidence>
<dbReference type="Proteomes" id="UP000595095">
    <property type="component" value="Chromosome"/>
</dbReference>
<keyword evidence="12" id="KW-1185">Reference proteome</keyword>
<dbReference type="RefSeq" id="WP_195810636.1">
    <property type="nucleotide sequence ID" value="NZ_CP064795.1"/>
</dbReference>
<dbReference type="InterPro" id="IPR049125">
    <property type="entry name" value="FAN1-like_WH"/>
</dbReference>
<dbReference type="GO" id="GO:0003887">
    <property type="term" value="F:DNA-directed DNA polymerase activity"/>
    <property type="evidence" value="ECO:0007669"/>
    <property type="project" value="UniProtKB-EC"/>
</dbReference>
<dbReference type="InterPro" id="IPR012337">
    <property type="entry name" value="RNaseH-like_sf"/>
</dbReference>
<evidence type="ECO:0000256" key="1">
    <source>
        <dbReference type="ARBA" id="ARBA00001946"/>
    </source>
</evidence>
<dbReference type="InterPro" id="IPR036397">
    <property type="entry name" value="RNaseH_sf"/>
</dbReference>
<dbReference type="InterPro" id="IPR006054">
    <property type="entry name" value="DnaQ"/>
</dbReference>
<dbReference type="SMART" id="SM00479">
    <property type="entry name" value="EXOIII"/>
    <property type="match status" value="1"/>
</dbReference>
<proteinExistence type="predicted"/>
<dbReference type="EMBL" id="CP064795">
    <property type="protein sequence ID" value="QPG05549.1"/>
    <property type="molecule type" value="Genomic_DNA"/>
</dbReference>
<dbReference type="PANTHER" id="PTHR30231">
    <property type="entry name" value="DNA POLYMERASE III SUBUNIT EPSILON"/>
    <property type="match status" value="1"/>
</dbReference>
<dbReference type="Gene3D" id="3.30.420.10">
    <property type="entry name" value="Ribonuclease H-like superfamily/Ribonuclease H"/>
    <property type="match status" value="1"/>
</dbReference>
<evidence type="ECO:0000256" key="3">
    <source>
        <dbReference type="ARBA" id="ARBA00022722"/>
    </source>
</evidence>
<dbReference type="Pfam" id="PF00929">
    <property type="entry name" value="RNase_T"/>
    <property type="match status" value="1"/>
</dbReference>
<dbReference type="InterPro" id="IPR014883">
    <property type="entry name" value="VRR_NUC"/>
</dbReference>
<comment type="catalytic activity">
    <reaction evidence="8">
        <text>DNA(n) + a 2'-deoxyribonucleoside 5'-triphosphate = DNA(n+1) + diphosphate</text>
        <dbReference type="Rhea" id="RHEA:22508"/>
        <dbReference type="Rhea" id="RHEA-COMP:17339"/>
        <dbReference type="Rhea" id="RHEA-COMP:17340"/>
        <dbReference type="ChEBI" id="CHEBI:33019"/>
        <dbReference type="ChEBI" id="CHEBI:61560"/>
        <dbReference type="ChEBI" id="CHEBI:173112"/>
        <dbReference type="EC" id="2.7.7.7"/>
    </reaction>
</comment>
<gene>
    <name evidence="11" type="ORF">IT774_15885</name>
</gene>
<evidence type="ECO:0000256" key="2">
    <source>
        <dbReference type="ARBA" id="ARBA00012417"/>
    </source>
</evidence>
<dbReference type="Pfam" id="PF08774">
    <property type="entry name" value="VRR_NUC"/>
    <property type="match status" value="1"/>
</dbReference>
<keyword evidence="5" id="KW-0269">Exonuclease</keyword>
<keyword evidence="4" id="KW-0378">Hydrolase</keyword>
<dbReference type="InterPro" id="IPR011856">
    <property type="entry name" value="tRNA_endonuc-like_dom_sf"/>
</dbReference>
<comment type="subunit">
    <text evidence="7">DNA polymerase III contains a core (composed of alpha, epsilon and theta chains) that associates with a tau subunit. This core dimerizes to form the POLIII' complex. PolIII' associates with the gamma complex (composed of gamma, delta, delta', psi and chi chains) and with the beta chain to form the complete DNA polymerase III complex.</text>
</comment>
<evidence type="ECO:0000259" key="9">
    <source>
        <dbReference type="SMART" id="SM00479"/>
    </source>
</evidence>
<name>A0A7S9DX32_9ALTE</name>
<dbReference type="InterPro" id="IPR013520">
    <property type="entry name" value="Ribonucl_H"/>
</dbReference>